<dbReference type="AlphaFoldDB" id="A0ABD1ZTW8"/>
<evidence type="ECO:0000313" key="2">
    <source>
        <dbReference type="Proteomes" id="UP001607302"/>
    </source>
</evidence>
<evidence type="ECO:0000313" key="1">
    <source>
        <dbReference type="EMBL" id="KAL2711806.1"/>
    </source>
</evidence>
<protein>
    <submittedName>
        <fullName evidence="1">Uncharacterized protein</fullName>
    </submittedName>
</protein>
<sequence length="146" mass="16296">MKFSRNIIPKTMNFIIDSSDELHVRLHTSLSEEQRESRTSKLQCKRLLTDFSSAHKEPGSTMILVGVIHLLANARVRYQRCGDLSASTSVSTSASASASTSARHSTAMVPPEFYNVSKVPRTLSFDETEVHASPEPAHLNWRYDGF</sequence>
<comment type="caution">
    <text evidence="1">The sequence shown here is derived from an EMBL/GenBank/DDBJ whole genome shotgun (WGS) entry which is preliminary data.</text>
</comment>
<name>A0ABD1ZTW8_VESSQ</name>
<gene>
    <name evidence="1" type="ORF">V1478_018827</name>
</gene>
<keyword evidence="2" id="KW-1185">Reference proteome</keyword>
<reference evidence="1 2" key="1">
    <citation type="journal article" date="2024" name="Ann. Entomol. Soc. Am.">
        <title>Genomic analyses of the southern and eastern yellowjacket wasps (Hymenoptera: Vespidae) reveal evolutionary signatures of social life.</title>
        <authorList>
            <person name="Catto M.A."/>
            <person name="Caine P.B."/>
            <person name="Orr S.E."/>
            <person name="Hunt B.G."/>
            <person name="Goodisman M.A.D."/>
        </authorList>
    </citation>
    <scope>NUCLEOTIDE SEQUENCE [LARGE SCALE GENOMIC DNA]</scope>
    <source>
        <strain evidence="1">233</strain>
        <tissue evidence="1">Head and thorax</tissue>
    </source>
</reference>
<dbReference type="Proteomes" id="UP001607302">
    <property type="component" value="Unassembled WGS sequence"/>
</dbReference>
<accession>A0ABD1ZTW8</accession>
<proteinExistence type="predicted"/>
<dbReference type="EMBL" id="JAUDFV010000173">
    <property type="protein sequence ID" value="KAL2711806.1"/>
    <property type="molecule type" value="Genomic_DNA"/>
</dbReference>
<organism evidence="1 2">
    <name type="scientific">Vespula squamosa</name>
    <name type="common">Southern yellow jacket</name>
    <name type="synonym">Wasp</name>
    <dbReference type="NCBI Taxonomy" id="30214"/>
    <lineage>
        <taxon>Eukaryota</taxon>
        <taxon>Metazoa</taxon>
        <taxon>Ecdysozoa</taxon>
        <taxon>Arthropoda</taxon>
        <taxon>Hexapoda</taxon>
        <taxon>Insecta</taxon>
        <taxon>Pterygota</taxon>
        <taxon>Neoptera</taxon>
        <taxon>Endopterygota</taxon>
        <taxon>Hymenoptera</taxon>
        <taxon>Apocrita</taxon>
        <taxon>Aculeata</taxon>
        <taxon>Vespoidea</taxon>
        <taxon>Vespidae</taxon>
        <taxon>Vespinae</taxon>
        <taxon>Vespula</taxon>
    </lineage>
</organism>